<proteinExistence type="predicted"/>
<dbReference type="InterPro" id="IPR045592">
    <property type="entry name" value="DUF6461"/>
</dbReference>
<name>A0ABW7Z4B5_9ACTN</name>
<reference evidence="1 2" key="1">
    <citation type="submission" date="2024-10" db="EMBL/GenBank/DDBJ databases">
        <title>The Natural Products Discovery Center: Release of the First 8490 Sequenced Strains for Exploring Actinobacteria Biosynthetic Diversity.</title>
        <authorList>
            <person name="Kalkreuter E."/>
            <person name="Kautsar S.A."/>
            <person name="Yang D."/>
            <person name="Bader C.D."/>
            <person name="Teijaro C.N."/>
            <person name="Fluegel L."/>
            <person name="Davis C.M."/>
            <person name="Simpson J.R."/>
            <person name="Lauterbach L."/>
            <person name="Steele A.D."/>
            <person name="Gui C."/>
            <person name="Meng S."/>
            <person name="Li G."/>
            <person name="Viehrig K."/>
            <person name="Ye F."/>
            <person name="Su P."/>
            <person name="Kiefer A.F."/>
            <person name="Nichols A."/>
            <person name="Cepeda A.J."/>
            <person name="Yan W."/>
            <person name="Fan B."/>
            <person name="Jiang Y."/>
            <person name="Adhikari A."/>
            <person name="Zheng C.-J."/>
            <person name="Schuster L."/>
            <person name="Cowan T.M."/>
            <person name="Smanski M.J."/>
            <person name="Chevrette M.G."/>
            <person name="De Carvalho L.P.S."/>
            <person name="Shen B."/>
        </authorList>
    </citation>
    <scope>NUCLEOTIDE SEQUENCE [LARGE SCALE GENOMIC DNA]</scope>
    <source>
        <strain evidence="1 2">NPDC050545</strain>
    </source>
</reference>
<evidence type="ECO:0000313" key="2">
    <source>
        <dbReference type="Proteomes" id="UP001612741"/>
    </source>
</evidence>
<organism evidence="1 2">
    <name type="scientific">Nonomuraea typhae</name>
    <dbReference type="NCBI Taxonomy" id="2603600"/>
    <lineage>
        <taxon>Bacteria</taxon>
        <taxon>Bacillati</taxon>
        <taxon>Actinomycetota</taxon>
        <taxon>Actinomycetes</taxon>
        <taxon>Streptosporangiales</taxon>
        <taxon>Streptosporangiaceae</taxon>
        <taxon>Nonomuraea</taxon>
    </lineage>
</organism>
<comment type="caution">
    <text evidence="1">The sequence shown here is derived from an EMBL/GenBank/DDBJ whole genome shotgun (WGS) entry which is preliminary data.</text>
</comment>
<protein>
    <submittedName>
        <fullName evidence="1">DUF6461 domain-containing protein</fullName>
    </submittedName>
</protein>
<dbReference type="Pfam" id="PF20062">
    <property type="entry name" value="DUF6461"/>
    <property type="match status" value="1"/>
</dbReference>
<dbReference type="Proteomes" id="UP001612741">
    <property type="component" value="Unassembled WGS sequence"/>
</dbReference>
<accession>A0ABW7Z4B5</accession>
<keyword evidence="2" id="KW-1185">Reference proteome</keyword>
<gene>
    <name evidence="1" type="ORF">ACIBG2_36215</name>
</gene>
<dbReference type="EMBL" id="JBITGY010000010">
    <property type="protein sequence ID" value="MFI6502871.1"/>
    <property type="molecule type" value="Genomic_DNA"/>
</dbReference>
<sequence length="175" mass="19255">MSDEYAWLEDEFRDGAGDTWLCVTFVQRLRPEEALGRIGVVPASMGEFGVAAYGADGGTVLADYGWGTTLTETQARLSRGTTTALVYFTIKSDDFALFADGEQIIRFSPYAYTHRYGEAPQHLIAHLKELGLDRDDRTENPVPKALALASRATGVRFTRAHFGRVPLGGPSDHLR</sequence>
<dbReference type="RefSeq" id="WP_397088460.1">
    <property type="nucleotide sequence ID" value="NZ_JBITGY010000010.1"/>
</dbReference>
<evidence type="ECO:0000313" key="1">
    <source>
        <dbReference type="EMBL" id="MFI6502871.1"/>
    </source>
</evidence>